<sequence length="408" mass="47465">MDILLFPLMYPLFMSIYWIVGTVYYVACYERKLKRKVDKDIGDMGISFLIPCYNEETTIKDTILNVYNLEFPNKEIIVINDGSSDHSARILEQLAQEIDFKFINLRDNKGKANALNEGINHAKFDYVMGIDADTIIDNDGPYYMIQHFKNDSQLAAVTGNPRIRNKKSLLGKIQAIEYTSMVGGIKRAQSVIGKINTISGVFTLFRKSAVEHVGKWDIDMITEDIAISWKFHLHKYTIKYEPRALCWMLVPETIGDLWKQRIRWAQGGQEVLIRDWKRGLTAINIPLFTLIIEQTLSLIWVYWIIGALCWMILHINFLDIYYLEYQFTLILLPALVLTFINVLQFTVSLLIDSRYEKLNLITFIFLSWYPVFYWLLNALVAIVALPKALRRKKGAFATWTSPERRNEE</sequence>
<dbReference type="SUPFAM" id="SSF53448">
    <property type="entry name" value="Nucleotide-diphospho-sugar transferases"/>
    <property type="match status" value="1"/>
</dbReference>
<feature type="transmembrane region" description="Helical" evidence="12">
    <location>
        <begin position="363"/>
        <end position="385"/>
    </location>
</feature>
<accession>A0A2K4FBD9</accession>
<dbReference type="OrthoDB" id="9766299at2"/>
<feature type="transmembrane region" description="Helical" evidence="12">
    <location>
        <begin position="329"/>
        <end position="351"/>
    </location>
</feature>
<evidence type="ECO:0000256" key="11">
    <source>
        <dbReference type="NCBIfam" id="TIGR03937"/>
    </source>
</evidence>
<dbReference type="EMBL" id="PPPX01000016">
    <property type="protein sequence ID" value="POA08659.1"/>
    <property type="molecule type" value="Genomic_DNA"/>
</dbReference>
<keyword evidence="4 12" id="KW-1003">Cell membrane</keyword>
<keyword evidence="7 12" id="KW-0812">Transmembrane</keyword>
<keyword evidence="8 12" id="KW-1133">Transmembrane helix</keyword>
<evidence type="ECO:0000256" key="8">
    <source>
        <dbReference type="ARBA" id="ARBA00022989"/>
    </source>
</evidence>
<proteinExistence type="inferred from homology"/>
<feature type="transmembrane region" description="Helical" evidence="12">
    <location>
        <begin position="302"/>
        <end position="322"/>
    </location>
</feature>
<evidence type="ECO:0000256" key="7">
    <source>
        <dbReference type="ARBA" id="ARBA00022692"/>
    </source>
</evidence>
<evidence type="ECO:0000259" key="13">
    <source>
        <dbReference type="Pfam" id="PF00535"/>
    </source>
</evidence>
<evidence type="ECO:0000256" key="4">
    <source>
        <dbReference type="ARBA" id="ARBA00022475"/>
    </source>
</evidence>
<keyword evidence="9 12" id="KW-0472">Membrane</keyword>
<comment type="similarity">
    <text evidence="2 12">Belongs to the glycosyltransferase 2 family.</text>
</comment>
<dbReference type="CDD" id="cd06423">
    <property type="entry name" value="CESA_like"/>
    <property type="match status" value="1"/>
</dbReference>
<reference evidence="14 15" key="1">
    <citation type="submission" date="2017-08" db="EMBL/GenBank/DDBJ databases">
        <title>Draft genome sequences of 64 type strains of genus Staph aureus.</title>
        <authorList>
            <person name="Cole K."/>
            <person name="Golubchik T."/>
            <person name="Russell J."/>
            <person name="Foster D."/>
            <person name="Llewelyn M."/>
            <person name="Wilson D."/>
            <person name="Crook D."/>
            <person name="Paul J."/>
        </authorList>
    </citation>
    <scope>NUCLEOTIDE SEQUENCE [LARGE SCALE GENOMIC DNA]</scope>
    <source>
        <strain evidence="14 15">DSM 29875</strain>
    </source>
</reference>
<dbReference type="GO" id="GO:0043708">
    <property type="term" value="P:cell adhesion involved in biofilm formation"/>
    <property type="evidence" value="ECO:0007669"/>
    <property type="project" value="InterPro"/>
</dbReference>
<dbReference type="GO" id="GO:0008375">
    <property type="term" value="F:acetylglucosaminyltransferase activity"/>
    <property type="evidence" value="ECO:0007669"/>
    <property type="project" value="UniProtKB-UniRule"/>
</dbReference>
<organism evidence="14 15">
    <name type="scientific">Staphylococcus argensis</name>
    <dbReference type="NCBI Taxonomy" id="1607738"/>
    <lineage>
        <taxon>Bacteria</taxon>
        <taxon>Bacillati</taxon>
        <taxon>Bacillota</taxon>
        <taxon>Bacilli</taxon>
        <taxon>Bacillales</taxon>
        <taxon>Staphylococcaceae</taxon>
        <taxon>Staphylococcus</taxon>
    </lineage>
</organism>
<comment type="subcellular location">
    <subcellularLocation>
        <location evidence="1 12">Cell membrane</location>
        <topology evidence="1 12">Multi-pass membrane protein</topology>
    </subcellularLocation>
</comment>
<dbReference type="GeneID" id="98298755"/>
<dbReference type="AlphaFoldDB" id="A0A2K4FBD9"/>
<dbReference type="PANTHER" id="PTHR43630">
    <property type="entry name" value="POLY-BETA-1,6-N-ACETYL-D-GLUCOSAMINE SYNTHASE"/>
    <property type="match status" value="1"/>
</dbReference>
<evidence type="ECO:0000256" key="9">
    <source>
        <dbReference type="ARBA" id="ARBA00023136"/>
    </source>
</evidence>
<dbReference type="EC" id="2.4.1.-" evidence="12"/>
<keyword evidence="15" id="KW-1185">Reference proteome</keyword>
<dbReference type="GO" id="GO:0005886">
    <property type="term" value="C:plasma membrane"/>
    <property type="evidence" value="ECO:0007669"/>
    <property type="project" value="UniProtKB-SubCell"/>
</dbReference>
<name>A0A2K4FBD9_9STAP</name>
<dbReference type="PANTHER" id="PTHR43630:SF1">
    <property type="entry name" value="POLY-BETA-1,6-N-ACETYL-D-GLUCOSAMINE SYNTHASE"/>
    <property type="match status" value="1"/>
</dbReference>
<evidence type="ECO:0000256" key="5">
    <source>
        <dbReference type="ARBA" id="ARBA00022676"/>
    </source>
</evidence>
<keyword evidence="5 12" id="KW-0328">Glycosyltransferase</keyword>
<dbReference type="InterPro" id="IPR023853">
    <property type="entry name" value="PGA_PgaC/IcaA"/>
</dbReference>
<protein>
    <recommendedName>
        <fullName evidence="3 11">Poly-beta-1,6-N-acetyl-D-glucosamine synthase</fullName>
        <shortName evidence="12">Poly-beta-1,6-GlcNAc synthase</shortName>
        <ecNumber evidence="12">2.4.1.-</ecNumber>
    </recommendedName>
</protein>
<dbReference type="Proteomes" id="UP000242712">
    <property type="component" value="Unassembled WGS sequence"/>
</dbReference>
<dbReference type="NCBIfam" id="TIGR03937">
    <property type="entry name" value="PgaC_IcaA"/>
    <property type="match status" value="1"/>
</dbReference>
<feature type="domain" description="Glycosyltransferase 2-like" evidence="13">
    <location>
        <begin position="47"/>
        <end position="213"/>
    </location>
</feature>
<evidence type="ECO:0000313" key="15">
    <source>
        <dbReference type="Proteomes" id="UP000242712"/>
    </source>
</evidence>
<gene>
    <name evidence="14" type="primary">pgaC</name>
    <name evidence="14" type="ORF">CD039_10410</name>
</gene>
<dbReference type="RefSeq" id="WP_103372411.1">
    <property type="nucleotide sequence ID" value="NZ_CBCRVO010000002.1"/>
</dbReference>
<dbReference type="InterPro" id="IPR029044">
    <property type="entry name" value="Nucleotide-diphossugar_trans"/>
</dbReference>
<evidence type="ECO:0000256" key="2">
    <source>
        <dbReference type="ARBA" id="ARBA00006739"/>
    </source>
</evidence>
<evidence type="ECO:0000256" key="6">
    <source>
        <dbReference type="ARBA" id="ARBA00022679"/>
    </source>
</evidence>
<dbReference type="Pfam" id="PF00535">
    <property type="entry name" value="Glycos_transf_2"/>
    <property type="match status" value="1"/>
</dbReference>
<evidence type="ECO:0000256" key="3">
    <source>
        <dbReference type="ARBA" id="ARBA00017381"/>
    </source>
</evidence>
<dbReference type="Gene3D" id="3.90.550.10">
    <property type="entry name" value="Spore Coat Polysaccharide Biosynthesis Protein SpsA, Chain A"/>
    <property type="match status" value="1"/>
</dbReference>
<evidence type="ECO:0000256" key="12">
    <source>
        <dbReference type="RuleBase" id="RU364028"/>
    </source>
</evidence>
<evidence type="ECO:0000256" key="1">
    <source>
        <dbReference type="ARBA" id="ARBA00004651"/>
    </source>
</evidence>
<evidence type="ECO:0000313" key="14">
    <source>
        <dbReference type="EMBL" id="POA08659.1"/>
    </source>
</evidence>
<comment type="caution">
    <text evidence="14">The sequence shown here is derived from an EMBL/GenBank/DDBJ whole genome shotgun (WGS) entry which is preliminary data.</text>
</comment>
<comment type="function">
    <text evidence="10">N-acetylglucosaminyltransferase that catalyzes the polymerization of single monomer units of UDP-N-acetylglucosamine to produce the linear homomer poly-beta-1,6-N-acetyl-D-glucosamine (PNAG, also referred to as PIA), a biofilm adhesin polysaccharide. Requires IcaD for full activity.</text>
</comment>
<dbReference type="InterPro" id="IPR001173">
    <property type="entry name" value="Glyco_trans_2-like"/>
</dbReference>
<feature type="transmembrane region" description="Helical" evidence="12">
    <location>
        <begin position="6"/>
        <end position="27"/>
    </location>
</feature>
<evidence type="ECO:0000256" key="10">
    <source>
        <dbReference type="ARBA" id="ARBA00024738"/>
    </source>
</evidence>
<keyword evidence="6 12" id="KW-0808">Transferase</keyword>